<feature type="transmembrane region" description="Helical" evidence="1">
    <location>
        <begin position="65"/>
        <end position="85"/>
    </location>
</feature>
<feature type="transmembrane region" description="Helical" evidence="1">
    <location>
        <begin position="142"/>
        <end position="162"/>
    </location>
</feature>
<proteinExistence type="predicted"/>
<evidence type="ECO:0000313" key="3">
    <source>
        <dbReference type="Proteomes" id="UP000007041"/>
    </source>
</evidence>
<dbReference type="Gene3D" id="1.20.120.1630">
    <property type="match status" value="1"/>
</dbReference>
<name>E3PWH7_ACESD</name>
<dbReference type="eggNOG" id="COG3752">
    <property type="taxonomic scope" value="Bacteria"/>
</dbReference>
<keyword evidence="1" id="KW-1133">Transmembrane helix</keyword>
<dbReference type="KEGG" id="cst:CLOST_0666"/>
<reference evidence="3" key="1">
    <citation type="journal article" date="2010" name="BMC Genomics">
        <title>Clostridium sticklandii, a specialist in amino acid degradation:revisiting its metabolism through its genome sequence.</title>
        <authorList>
            <person name="Fonknechten N."/>
            <person name="Chaussonnerie S."/>
            <person name="Tricot S."/>
            <person name="Lajus A."/>
            <person name="Andreesen J.R."/>
            <person name="Perchat N."/>
            <person name="Pelletier E."/>
            <person name="Gouyvenoux M."/>
            <person name="Barbe V."/>
            <person name="Salanoubat M."/>
            <person name="Le Paslier D."/>
            <person name="Weissenbach J."/>
            <person name="Cohen G.N."/>
            <person name="Kreimeyer A."/>
        </authorList>
    </citation>
    <scope>NUCLEOTIDE SEQUENCE [LARGE SCALE GENOMIC DNA]</scope>
    <source>
        <strain evidence="3">ATCC 12662 / DSM 519 / JCM 1433 / CCUG 9281 / NCIMB 10654 / HF</strain>
    </source>
</reference>
<organism evidence="2 3">
    <name type="scientific">Acetoanaerobium sticklandii (strain ATCC 12662 / DSM 519 / JCM 1433 / CCUG 9281 / NCIMB 10654 / HF)</name>
    <name type="common">Clostridium sticklandii</name>
    <dbReference type="NCBI Taxonomy" id="499177"/>
    <lineage>
        <taxon>Bacteria</taxon>
        <taxon>Bacillati</taxon>
        <taxon>Bacillota</taxon>
        <taxon>Clostridia</taxon>
        <taxon>Peptostreptococcales</taxon>
        <taxon>Filifactoraceae</taxon>
        <taxon>Acetoanaerobium</taxon>
    </lineage>
</organism>
<dbReference type="InterPro" id="IPR010721">
    <property type="entry name" value="UstE-like"/>
</dbReference>
<sequence>MFYVTMKAGAVMSSIILETMLVIFIYFLCFFIVGTLIKNNSIVDIGWGLGFVIVAWFTTLRTANFYLPNIIVTVLITIWGLRLFYHIIKRNLGKKEDFRYANWRKEWGKLVIPRAFLQVYMLQGVFMFIVALPIILLNNEPFSKLTLIGVVGIIIWIIGFYFESVGDYQLKIFKANPENKGKIMDQGLWSYTRHPNYFGEATMWWGLGIISFFSGSSILVFLSPITITYLLLFVSGVPMLEKSFANRPGYKEYAEKTPVFFPWFPKKD</sequence>
<dbReference type="GO" id="GO:0016020">
    <property type="term" value="C:membrane"/>
    <property type="evidence" value="ECO:0007669"/>
    <property type="project" value="TreeGrafter"/>
</dbReference>
<feature type="transmembrane region" description="Helical" evidence="1">
    <location>
        <begin position="41"/>
        <end position="59"/>
    </location>
</feature>
<keyword evidence="1" id="KW-0812">Transmembrane</keyword>
<dbReference type="PANTHER" id="PTHR32251">
    <property type="entry name" value="3-OXO-5-ALPHA-STEROID 4-DEHYDROGENASE"/>
    <property type="match status" value="1"/>
</dbReference>
<keyword evidence="1" id="KW-0472">Membrane</keyword>
<dbReference type="AlphaFoldDB" id="E3PWH7"/>
<dbReference type="HOGENOM" id="CLU_043418_3_1_9"/>
<dbReference type="BioCyc" id="CSTI499177:GJE9-710-MONOMER"/>
<dbReference type="PANTHER" id="PTHR32251:SF17">
    <property type="entry name" value="STEROID 5-ALPHA REDUCTASE C-TERMINAL DOMAIN-CONTAINING PROTEIN"/>
    <property type="match status" value="1"/>
</dbReference>
<feature type="transmembrane region" description="Helical" evidence="1">
    <location>
        <begin position="203"/>
        <end position="232"/>
    </location>
</feature>
<dbReference type="EMBL" id="FP565809">
    <property type="protein sequence ID" value="CBH20792.1"/>
    <property type="molecule type" value="Genomic_DNA"/>
</dbReference>
<evidence type="ECO:0000313" key="2">
    <source>
        <dbReference type="EMBL" id="CBH20792.1"/>
    </source>
</evidence>
<accession>E3PWH7</accession>
<gene>
    <name evidence="2" type="ordered locus">CLOST_0666</name>
</gene>
<keyword evidence="3" id="KW-1185">Reference proteome</keyword>
<dbReference type="PROSITE" id="PS50244">
    <property type="entry name" value="S5A_REDUCTASE"/>
    <property type="match status" value="1"/>
</dbReference>
<feature type="transmembrane region" description="Helical" evidence="1">
    <location>
        <begin position="12"/>
        <end position="34"/>
    </location>
</feature>
<protein>
    <submittedName>
        <fullName evidence="2">Uncharacterized protein</fullName>
    </submittedName>
</protein>
<feature type="transmembrane region" description="Helical" evidence="1">
    <location>
        <begin position="115"/>
        <end position="136"/>
    </location>
</feature>
<evidence type="ECO:0000256" key="1">
    <source>
        <dbReference type="SAM" id="Phobius"/>
    </source>
</evidence>
<dbReference type="STRING" id="1511.CLOST_0666"/>
<dbReference type="Proteomes" id="UP000007041">
    <property type="component" value="Chromosome"/>
</dbReference>
<dbReference type="Pfam" id="PF06966">
    <property type="entry name" value="DUF1295"/>
    <property type="match status" value="1"/>
</dbReference>